<dbReference type="InParanoid" id="A0A165M2R0"/>
<dbReference type="AlphaFoldDB" id="A0A165M2R0"/>
<dbReference type="OrthoDB" id="3345971at2759"/>
<gene>
    <name evidence="1" type="ORF">EXIGLDRAFT_293530</name>
</gene>
<dbReference type="Proteomes" id="UP000077266">
    <property type="component" value="Unassembled WGS sequence"/>
</dbReference>
<sequence>MFSSKPRATIKIQPYQGIFHLHPPSEYPELEEDPDETFWGNVALSLPKPREIKSLVVKLNAHYSVAVPGHSNWYTEHMGMRYFSPSHPREGRTLLRVVLTRPTVQRAVRTMRLRTRVLQAPCRRHRRLSVPQ</sequence>
<evidence type="ECO:0000313" key="1">
    <source>
        <dbReference type="EMBL" id="KZV98682.1"/>
    </source>
</evidence>
<evidence type="ECO:0000313" key="2">
    <source>
        <dbReference type="Proteomes" id="UP000077266"/>
    </source>
</evidence>
<reference evidence="1 2" key="1">
    <citation type="journal article" date="2016" name="Mol. Biol. Evol.">
        <title>Comparative Genomics of Early-Diverging Mushroom-Forming Fungi Provides Insights into the Origins of Lignocellulose Decay Capabilities.</title>
        <authorList>
            <person name="Nagy L.G."/>
            <person name="Riley R."/>
            <person name="Tritt A."/>
            <person name="Adam C."/>
            <person name="Daum C."/>
            <person name="Floudas D."/>
            <person name="Sun H."/>
            <person name="Yadav J.S."/>
            <person name="Pangilinan J."/>
            <person name="Larsson K.H."/>
            <person name="Matsuura K."/>
            <person name="Barry K."/>
            <person name="Labutti K."/>
            <person name="Kuo R."/>
            <person name="Ohm R.A."/>
            <person name="Bhattacharya S.S."/>
            <person name="Shirouzu T."/>
            <person name="Yoshinaga Y."/>
            <person name="Martin F.M."/>
            <person name="Grigoriev I.V."/>
            <person name="Hibbett D.S."/>
        </authorList>
    </citation>
    <scope>NUCLEOTIDE SEQUENCE [LARGE SCALE GENOMIC DNA]</scope>
    <source>
        <strain evidence="1 2">HHB12029</strain>
    </source>
</reference>
<keyword evidence="2" id="KW-1185">Reference proteome</keyword>
<proteinExistence type="predicted"/>
<accession>A0A165M2R0</accession>
<protein>
    <submittedName>
        <fullName evidence="1">Uncharacterized protein</fullName>
    </submittedName>
</protein>
<name>A0A165M2R0_EXIGL</name>
<dbReference type="EMBL" id="KV425916">
    <property type="protein sequence ID" value="KZV98682.1"/>
    <property type="molecule type" value="Genomic_DNA"/>
</dbReference>
<organism evidence="1 2">
    <name type="scientific">Exidia glandulosa HHB12029</name>
    <dbReference type="NCBI Taxonomy" id="1314781"/>
    <lineage>
        <taxon>Eukaryota</taxon>
        <taxon>Fungi</taxon>
        <taxon>Dikarya</taxon>
        <taxon>Basidiomycota</taxon>
        <taxon>Agaricomycotina</taxon>
        <taxon>Agaricomycetes</taxon>
        <taxon>Auriculariales</taxon>
        <taxon>Exidiaceae</taxon>
        <taxon>Exidia</taxon>
    </lineage>
</organism>